<dbReference type="EMBL" id="PP931174">
    <property type="protein sequence ID" value="XCH45071.1"/>
    <property type="molecule type" value="Genomic_DNA"/>
</dbReference>
<accession>A0AAU8GUI2</accession>
<evidence type="ECO:0000313" key="1">
    <source>
        <dbReference type="EMBL" id="XCH45071.1"/>
    </source>
</evidence>
<protein>
    <submittedName>
        <fullName evidence="1">Uncharacterized protein</fullName>
    </submittedName>
</protein>
<organism evidence="1">
    <name type="scientific">Mammaliicoccus phage MSShimriz1</name>
    <dbReference type="NCBI Taxonomy" id="3230127"/>
    <lineage>
        <taxon>Viruses</taxon>
    </lineage>
</organism>
<name>A0AAU8GUI2_9VIRU</name>
<proteinExistence type="predicted"/>
<sequence>MKLLKLFLLFQKYLFTGQLQDRKNCCTYSLFCLWKIRIIISFLA</sequence>
<reference evidence="1" key="1">
    <citation type="submission" date="2024-06" db="EMBL/GenBank/DDBJ databases">
        <authorList>
            <person name="Ashkenazi R."/>
            <person name="Lipszyc R.R."/>
            <person name="Braunstein R."/>
            <person name="Yerushalmy O."/>
            <person name="Alkalay-Oren S."/>
            <person name="Coppenhagn-Glazer S."/>
            <person name="Hazan R."/>
        </authorList>
    </citation>
    <scope>NUCLEOTIDE SEQUENCE</scope>
</reference>